<dbReference type="EMBL" id="VEPZ02000985">
    <property type="protein sequence ID" value="KAE8704869.1"/>
    <property type="molecule type" value="Genomic_DNA"/>
</dbReference>
<dbReference type="AlphaFoldDB" id="A0A6A3APQ0"/>
<comment type="pathway">
    <text evidence="1">Protein modification; protein ubiquitination.</text>
</comment>
<evidence type="ECO:0000256" key="3">
    <source>
        <dbReference type="ARBA" id="ARBA00022786"/>
    </source>
</evidence>
<evidence type="ECO:0000256" key="2">
    <source>
        <dbReference type="ARBA" id="ARBA00022553"/>
    </source>
</evidence>
<feature type="domain" description="BTB" evidence="4">
    <location>
        <begin position="41"/>
        <end position="109"/>
    </location>
</feature>
<dbReference type="Proteomes" id="UP000436088">
    <property type="component" value="Unassembled WGS sequence"/>
</dbReference>
<dbReference type="FunFam" id="3.30.710.10:FF:000168">
    <property type="entry name" value="BTB/POZ domain-containing protein At1g03010"/>
    <property type="match status" value="1"/>
</dbReference>
<evidence type="ECO:0000313" key="6">
    <source>
        <dbReference type="Proteomes" id="UP000436088"/>
    </source>
</evidence>
<organism evidence="5 6">
    <name type="scientific">Hibiscus syriacus</name>
    <name type="common">Rose of Sharon</name>
    <dbReference type="NCBI Taxonomy" id="106335"/>
    <lineage>
        <taxon>Eukaryota</taxon>
        <taxon>Viridiplantae</taxon>
        <taxon>Streptophyta</taxon>
        <taxon>Embryophyta</taxon>
        <taxon>Tracheophyta</taxon>
        <taxon>Spermatophyta</taxon>
        <taxon>Magnoliopsida</taxon>
        <taxon>eudicotyledons</taxon>
        <taxon>Gunneridae</taxon>
        <taxon>Pentapetalae</taxon>
        <taxon>rosids</taxon>
        <taxon>malvids</taxon>
        <taxon>Malvales</taxon>
        <taxon>Malvaceae</taxon>
        <taxon>Malvoideae</taxon>
        <taxon>Hibiscus</taxon>
    </lineage>
</organism>
<dbReference type="Gene3D" id="3.30.710.10">
    <property type="entry name" value="Potassium Channel Kv1.1, Chain A"/>
    <property type="match status" value="1"/>
</dbReference>
<dbReference type="InterPro" id="IPR000210">
    <property type="entry name" value="BTB/POZ_dom"/>
</dbReference>
<dbReference type="SUPFAM" id="SSF54695">
    <property type="entry name" value="POZ domain"/>
    <property type="match status" value="1"/>
</dbReference>
<dbReference type="GO" id="GO:0016567">
    <property type="term" value="P:protein ubiquitination"/>
    <property type="evidence" value="ECO:0007669"/>
    <property type="project" value="UniProtKB-UniPathway"/>
</dbReference>
<protein>
    <recommendedName>
        <fullName evidence="4">BTB domain-containing protein</fullName>
    </recommendedName>
</protein>
<keyword evidence="2" id="KW-0597">Phosphoprotein</keyword>
<dbReference type="InterPro" id="IPR011333">
    <property type="entry name" value="SKP1/BTB/POZ_sf"/>
</dbReference>
<keyword evidence="6" id="KW-1185">Reference proteome</keyword>
<comment type="caution">
    <text evidence="5">The sequence shown here is derived from an EMBL/GenBank/DDBJ whole genome shotgun (WGS) entry which is preliminary data.</text>
</comment>
<dbReference type="Pfam" id="PF00651">
    <property type="entry name" value="BTB"/>
    <property type="match status" value="1"/>
</dbReference>
<dbReference type="InterPro" id="IPR043454">
    <property type="entry name" value="NPH3/RPT2-like"/>
</dbReference>
<dbReference type="SMART" id="SM00225">
    <property type="entry name" value="BTB"/>
    <property type="match status" value="1"/>
</dbReference>
<keyword evidence="3" id="KW-0833">Ubl conjugation pathway</keyword>
<dbReference type="UniPathway" id="UPA00143"/>
<sequence length="168" mass="18182">MVVLDKEETAPTSLNMSSKKDLLSTAMKRTSEWIFSQEIPSDVTVQVGGVSFSLHKFPLVSKSGYIRKVVSESNDADLSVIEIPNVPGGADAFELIAKFCYGINFEISTENIVMLRCAAEYLEMTKDYAVGNLVGRTEAYLNEVVLNSLSGAVSVLHVSNPPANCRGG</sequence>
<name>A0A6A3APQ0_HIBSY</name>
<reference evidence="5" key="1">
    <citation type="submission" date="2019-09" db="EMBL/GenBank/DDBJ databases">
        <title>Draft genome information of white flower Hibiscus syriacus.</title>
        <authorList>
            <person name="Kim Y.-M."/>
        </authorList>
    </citation>
    <scope>NUCLEOTIDE SEQUENCE [LARGE SCALE GENOMIC DNA]</scope>
    <source>
        <strain evidence="5">YM2019G1</strain>
    </source>
</reference>
<dbReference type="PANTHER" id="PTHR32370">
    <property type="entry name" value="OS12G0117600 PROTEIN"/>
    <property type="match status" value="1"/>
</dbReference>
<dbReference type="PROSITE" id="PS50097">
    <property type="entry name" value="BTB"/>
    <property type="match status" value="1"/>
</dbReference>
<evidence type="ECO:0000313" key="5">
    <source>
        <dbReference type="EMBL" id="KAE8704869.1"/>
    </source>
</evidence>
<accession>A0A6A3APQ0</accession>
<gene>
    <name evidence="5" type="ORF">F3Y22_tig00110435pilonHSYRG00093</name>
</gene>
<evidence type="ECO:0000256" key="1">
    <source>
        <dbReference type="ARBA" id="ARBA00004906"/>
    </source>
</evidence>
<proteinExistence type="predicted"/>
<evidence type="ECO:0000259" key="4">
    <source>
        <dbReference type="PROSITE" id="PS50097"/>
    </source>
</evidence>